<organism evidence="6 7">
    <name type="scientific">Paralimibaculum aggregatum</name>
    <dbReference type="NCBI Taxonomy" id="3036245"/>
    <lineage>
        <taxon>Bacteria</taxon>
        <taxon>Pseudomonadati</taxon>
        <taxon>Pseudomonadota</taxon>
        <taxon>Alphaproteobacteria</taxon>
        <taxon>Rhodobacterales</taxon>
        <taxon>Paracoccaceae</taxon>
        <taxon>Paralimibaculum</taxon>
    </lineage>
</organism>
<comment type="caution">
    <text evidence="6">The sequence shown here is derived from an EMBL/GenBank/DDBJ whole genome shotgun (WGS) entry which is preliminary data.</text>
</comment>
<name>A0ABQ6LN83_9RHOB</name>
<dbReference type="EMBL" id="BSYI01000024">
    <property type="protein sequence ID" value="GMG83784.1"/>
    <property type="molecule type" value="Genomic_DNA"/>
</dbReference>
<dbReference type="Gene3D" id="1.10.10.10">
    <property type="entry name" value="Winged helix-like DNA-binding domain superfamily/Winged helix DNA-binding domain"/>
    <property type="match status" value="1"/>
</dbReference>
<dbReference type="InterPro" id="IPR058163">
    <property type="entry name" value="LysR-type_TF_proteobact-type"/>
</dbReference>
<dbReference type="Proteomes" id="UP001239909">
    <property type="component" value="Unassembled WGS sequence"/>
</dbReference>
<keyword evidence="4" id="KW-0804">Transcription</keyword>
<evidence type="ECO:0000256" key="4">
    <source>
        <dbReference type="ARBA" id="ARBA00023163"/>
    </source>
</evidence>
<dbReference type="PROSITE" id="PS50931">
    <property type="entry name" value="HTH_LYSR"/>
    <property type="match status" value="1"/>
</dbReference>
<dbReference type="Gene3D" id="3.40.190.10">
    <property type="entry name" value="Periplasmic binding protein-like II"/>
    <property type="match status" value="2"/>
</dbReference>
<evidence type="ECO:0000313" key="6">
    <source>
        <dbReference type="EMBL" id="GMG83784.1"/>
    </source>
</evidence>
<keyword evidence="3" id="KW-0238">DNA-binding</keyword>
<dbReference type="CDD" id="cd08432">
    <property type="entry name" value="PBP2_GcdR_TrpI_HvrB_AmpR_like"/>
    <property type="match status" value="1"/>
</dbReference>
<reference evidence="6 7" key="1">
    <citation type="submission" date="2023-04" db="EMBL/GenBank/DDBJ databases">
        <title>Marinoamorphus aggregata gen. nov., sp. Nov., isolate from tissue of brittle star Ophioplocus japonicus.</title>
        <authorList>
            <person name="Kawano K."/>
            <person name="Sawayama S."/>
            <person name="Nakagawa S."/>
        </authorList>
    </citation>
    <scope>NUCLEOTIDE SEQUENCE [LARGE SCALE GENOMIC DNA]</scope>
    <source>
        <strain evidence="6 7">NKW23</strain>
    </source>
</reference>
<dbReference type="InterPro" id="IPR036388">
    <property type="entry name" value="WH-like_DNA-bd_sf"/>
</dbReference>
<dbReference type="SUPFAM" id="SSF53850">
    <property type="entry name" value="Periplasmic binding protein-like II"/>
    <property type="match status" value="1"/>
</dbReference>
<evidence type="ECO:0000313" key="7">
    <source>
        <dbReference type="Proteomes" id="UP001239909"/>
    </source>
</evidence>
<feature type="domain" description="HTH lysR-type" evidence="5">
    <location>
        <begin position="6"/>
        <end position="63"/>
    </location>
</feature>
<dbReference type="Pfam" id="PF00126">
    <property type="entry name" value="HTH_1"/>
    <property type="match status" value="1"/>
</dbReference>
<dbReference type="InterPro" id="IPR005119">
    <property type="entry name" value="LysR_subst-bd"/>
</dbReference>
<evidence type="ECO:0000256" key="1">
    <source>
        <dbReference type="ARBA" id="ARBA00009437"/>
    </source>
</evidence>
<gene>
    <name evidence="6" type="ORF">LNKW23_29980</name>
</gene>
<dbReference type="PANTHER" id="PTHR30537:SF79">
    <property type="entry name" value="TRANSCRIPTIONAL REGULATOR-RELATED"/>
    <property type="match status" value="1"/>
</dbReference>
<proteinExistence type="inferred from homology"/>
<dbReference type="PANTHER" id="PTHR30537">
    <property type="entry name" value="HTH-TYPE TRANSCRIPTIONAL REGULATOR"/>
    <property type="match status" value="1"/>
</dbReference>
<sequence>MRRRLPPLPAIRAFEAAARLLSFREAAAELCVTPSAVSHQVRALEDHLGRSLFRRAGNRIALTETGRAYRTELSRILDALDAVTRQVADTPDASPITVHCTPGFASRWLVPRLGRAPYGDRIEITVSQGAPSTDFATNGAEIVIQWTVGPVPGAISEPLMESARYPVAAPELLEREGIARPADLLRQTLLHDEVLDAWAKWFRLAGVAGGDAERGPRLPHCEMALTAAEQGQGVALAYDAMARTGLASGRLVRPFEIEVPPITIYSVAYAERHRRCPQVRAFRDWIFEEVRAEGTLDRQSRLEPAG</sequence>
<dbReference type="RefSeq" id="WP_285672595.1">
    <property type="nucleotide sequence ID" value="NZ_BSYI01000024.1"/>
</dbReference>
<comment type="similarity">
    <text evidence="1">Belongs to the LysR transcriptional regulatory family.</text>
</comment>
<evidence type="ECO:0000259" key="5">
    <source>
        <dbReference type="PROSITE" id="PS50931"/>
    </source>
</evidence>
<dbReference type="PRINTS" id="PR00039">
    <property type="entry name" value="HTHLYSR"/>
</dbReference>
<keyword evidence="7" id="KW-1185">Reference proteome</keyword>
<protein>
    <submittedName>
        <fullName evidence="6">Transcriptional regulator GcvA</fullName>
    </submittedName>
</protein>
<dbReference type="SUPFAM" id="SSF46785">
    <property type="entry name" value="Winged helix' DNA-binding domain"/>
    <property type="match status" value="1"/>
</dbReference>
<keyword evidence="2" id="KW-0805">Transcription regulation</keyword>
<dbReference type="InterPro" id="IPR036390">
    <property type="entry name" value="WH_DNA-bd_sf"/>
</dbReference>
<dbReference type="Pfam" id="PF03466">
    <property type="entry name" value="LysR_substrate"/>
    <property type="match status" value="1"/>
</dbReference>
<dbReference type="InterPro" id="IPR000847">
    <property type="entry name" value="LysR_HTH_N"/>
</dbReference>
<evidence type="ECO:0000256" key="3">
    <source>
        <dbReference type="ARBA" id="ARBA00023125"/>
    </source>
</evidence>
<accession>A0ABQ6LN83</accession>
<evidence type="ECO:0000256" key="2">
    <source>
        <dbReference type="ARBA" id="ARBA00023015"/>
    </source>
</evidence>